<evidence type="ECO:0000256" key="1">
    <source>
        <dbReference type="SAM" id="MobiDB-lite"/>
    </source>
</evidence>
<gene>
    <name evidence="2" type="ORF">HCBG_00313</name>
</gene>
<dbReference type="AlphaFoldDB" id="C0NB17"/>
<reference evidence="2" key="1">
    <citation type="submission" date="2009-02" db="EMBL/GenBank/DDBJ databases">
        <title>The Genome Sequence of Ajellomyces capsulatus strain G186AR.</title>
        <authorList>
            <consortium name="The Broad Institute Genome Sequencing Platform"/>
            <person name="Champion M."/>
            <person name="Cuomo C."/>
            <person name="Ma L.-J."/>
            <person name="Henn M.R."/>
            <person name="Sil A."/>
            <person name="Goldman B."/>
            <person name="Young S.K."/>
            <person name="Kodira C.D."/>
            <person name="Zeng Q."/>
            <person name="Koehrsen M."/>
            <person name="Alvarado L."/>
            <person name="Berlin A."/>
            <person name="Borenstein D."/>
            <person name="Chen Z."/>
            <person name="Engels R."/>
            <person name="Freedman E."/>
            <person name="Gellesch M."/>
            <person name="Goldberg J."/>
            <person name="Griggs A."/>
            <person name="Gujja S."/>
            <person name="Heiman D."/>
            <person name="Hepburn T."/>
            <person name="Howarth C."/>
            <person name="Jen D."/>
            <person name="Larson L."/>
            <person name="Lewis B."/>
            <person name="Mehta T."/>
            <person name="Park D."/>
            <person name="Pearson M."/>
            <person name="Roberts A."/>
            <person name="Saif S."/>
            <person name="Shea T."/>
            <person name="Shenoy N."/>
            <person name="Sisk P."/>
            <person name="Stolte C."/>
            <person name="Sykes S."/>
            <person name="Walk T."/>
            <person name="White J."/>
            <person name="Yandava C."/>
            <person name="Klein B."/>
            <person name="McEwen J.G."/>
            <person name="Puccia R."/>
            <person name="Goldman G.H."/>
            <person name="Felipe M.S."/>
            <person name="Nino-Vega G."/>
            <person name="San-Blas G."/>
            <person name="Taylor J."/>
            <person name="Mendoza L."/>
            <person name="Galagan J."/>
            <person name="Nusbaum C."/>
            <person name="Birren B."/>
        </authorList>
    </citation>
    <scope>NUCLEOTIDE SEQUENCE</scope>
    <source>
        <strain evidence="2">G186AR</strain>
    </source>
</reference>
<protein>
    <submittedName>
        <fullName evidence="2">Uncharacterized protein</fullName>
    </submittedName>
</protein>
<keyword evidence="3" id="KW-1185">Reference proteome</keyword>
<sequence length="362" mass="40507">MDRRDDLFDDRRRLELDAATTRFLTGAVIIWVKVLVSNDDRESWYLVKGQWVRAIDRLLRERWLGWKVVKTVRCGCDVVRVIYGRGGDKRKKPFYDGSKRRVSSMNSHRHGIKKVCVAVWNGVENNDDEKLFDLRELKERGGAGEATDPPSLWAERDDGGLVGRRGEREREGGAKSKAKPSGYFGRGWKVRQQRQAEPTAKHRQTRHTDARKAADPAYWESHIRDGWPCSCAAEGGGGWRSDGRRWRTMAGGGGDGDGDAIDVRATAWGVEVEVEVEVEEVEISGLACWRVWAMGVAGSGDKRSAKTSGHESVTSGLGSGPDKATQARTEGTRKEGWRLDHKIGMSSAEPGEKERDDRSKEE</sequence>
<dbReference type="EMBL" id="GG663363">
    <property type="protein sequence ID" value="EEH10858.1"/>
    <property type="molecule type" value="Genomic_DNA"/>
</dbReference>
<dbReference type="HOGENOM" id="CLU_764979_0_0_1"/>
<feature type="region of interest" description="Disordered" evidence="1">
    <location>
        <begin position="299"/>
        <end position="362"/>
    </location>
</feature>
<accession>C0NB17</accession>
<feature type="compositionally biased region" description="Basic and acidic residues" evidence="1">
    <location>
        <begin position="154"/>
        <end position="174"/>
    </location>
</feature>
<feature type="compositionally biased region" description="Basic and acidic residues" evidence="1">
    <location>
        <begin position="330"/>
        <end position="343"/>
    </location>
</feature>
<name>C0NB17_AJECG</name>
<feature type="compositionally biased region" description="Polar residues" evidence="1">
    <location>
        <begin position="306"/>
        <end position="316"/>
    </location>
</feature>
<dbReference type="RefSeq" id="XP_045291338.1">
    <property type="nucleotide sequence ID" value="XM_045427363.1"/>
</dbReference>
<feature type="region of interest" description="Disordered" evidence="1">
    <location>
        <begin position="140"/>
        <end position="214"/>
    </location>
</feature>
<evidence type="ECO:0000313" key="2">
    <source>
        <dbReference type="EMBL" id="EEH10858.1"/>
    </source>
</evidence>
<dbReference type="InParanoid" id="C0NB17"/>
<dbReference type="Proteomes" id="UP000001631">
    <property type="component" value="Unassembled WGS sequence"/>
</dbReference>
<evidence type="ECO:0000313" key="3">
    <source>
        <dbReference type="Proteomes" id="UP000001631"/>
    </source>
</evidence>
<dbReference type="GeneID" id="69033330"/>
<feature type="compositionally biased region" description="Basic and acidic residues" evidence="1">
    <location>
        <begin position="350"/>
        <end position="362"/>
    </location>
</feature>
<organism evidence="2 3">
    <name type="scientific">Ajellomyces capsulatus (strain G186AR / H82 / ATCC MYA-2454 / RMSCC 2432)</name>
    <name type="common">Darling's disease fungus</name>
    <name type="synonym">Histoplasma capsulatum</name>
    <dbReference type="NCBI Taxonomy" id="447093"/>
    <lineage>
        <taxon>Eukaryota</taxon>
        <taxon>Fungi</taxon>
        <taxon>Dikarya</taxon>
        <taxon>Ascomycota</taxon>
        <taxon>Pezizomycotina</taxon>
        <taxon>Eurotiomycetes</taxon>
        <taxon>Eurotiomycetidae</taxon>
        <taxon>Onygenales</taxon>
        <taxon>Ajellomycetaceae</taxon>
        <taxon>Histoplasma</taxon>
    </lineage>
</organism>
<proteinExistence type="predicted"/>